<accession>A0A3M7PPQ0</accession>
<evidence type="ECO:0000313" key="1">
    <source>
        <dbReference type="EMBL" id="RNA00984.1"/>
    </source>
</evidence>
<keyword evidence="2" id="KW-1185">Reference proteome</keyword>
<dbReference type="Proteomes" id="UP000276133">
    <property type="component" value="Unassembled WGS sequence"/>
</dbReference>
<comment type="caution">
    <text evidence="1">The sequence shown here is derived from an EMBL/GenBank/DDBJ whole genome shotgun (WGS) entry which is preliminary data.</text>
</comment>
<gene>
    <name evidence="1" type="ORF">BpHYR1_045083</name>
</gene>
<proteinExistence type="predicted"/>
<organism evidence="1 2">
    <name type="scientific">Brachionus plicatilis</name>
    <name type="common">Marine rotifer</name>
    <name type="synonym">Brachionus muelleri</name>
    <dbReference type="NCBI Taxonomy" id="10195"/>
    <lineage>
        <taxon>Eukaryota</taxon>
        <taxon>Metazoa</taxon>
        <taxon>Spiralia</taxon>
        <taxon>Gnathifera</taxon>
        <taxon>Rotifera</taxon>
        <taxon>Eurotatoria</taxon>
        <taxon>Monogononta</taxon>
        <taxon>Pseudotrocha</taxon>
        <taxon>Ploima</taxon>
        <taxon>Brachionidae</taxon>
        <taxon>Brachionus</taxon>
    </lineage>
</organism>
<sequence length="105" mass="12059">MRSKGMFNSKNQILKDISYLKHFSEKIKSKSIKVADLDKKYICDFDPMSSEMNPLAIKSAKRSQLEQFKGSTFKRCFYDKIGGLKFGPRSWPAKSLTAGQMYGQF</sequence>
<dbReference type="EMBL" id="REGN01009524">
    <property type="protein sequence ID" value="RNA00984.1"/>
    <property type="molecule type" value="Genomic_DNA"/>
</dbReference>
<reference evidence="1 2" key="1">
    <citation type="journal article" date="2018" name="Sci. Rep.">
        <title>Genomic signatures of local adaptation to the degree of environmental predictability in rotifers.</title>
        <authorList>
            <person name="Franch-Gras L."/>
            <person name="Hahn C."/>
            <person name="Garcia-Roger E.M."/>
            <person name="Carmona M.J."/>
            <person name="Serra M."/>
            <person name="Gomez A."/>
        </authorList>
    </citation>
    <scope>NUCLEOTIDE SEQUENCE [LARGE SCALE GENOMIC DNA]</scope>
    <source>
        <strain evidence="1">HYR1</strain>
    </source>
</reference>
<protein>
    <submittedName>
        <fullName evidence="1">Uncharacterized protein</fullName>
    </submittedName>
</protein>
<evidence type="ECO:0000313" key="2">
    <source>
        <dbReference type="Proteomes" id="UP000276133"/>
    </source>
</evidence>
<dbReference type="AlphaFoldDB" id="A0A3M7PPQ0"/>
<name>A0A3M7PPQ0_BRAPC</name>